<name>A0A975GG53_9BACT</name>
<dbReference type="KEGG" id="dli:dnl_22140"/>
<dbReference type="PANTHER" id="PTHR37467">
    <property type="entry name" value="EXPORTED CALCIUM-BINDING GLYCOPROTEIN-RELATED"/>
    <property type="match status" value="1"/>
</dbReference>
<proteinExistence type="predicted"/>
<reference evidence="6" key="1">
    <citation type="journal article" date="2021" name="Microb. Physiol.">
        <title>Proteogenomic Insights into the Physiology of Marine, Sulfate-Reducing, Filamentous Desulfonema limicola and Desulfonema magnum.</title>
        <authorList>
            <person name="Schnaars V."/>
            <person name="Wohlbrand L."/>
            <person name="Scheve S."/>
            <person name="Hinrichs C."/>
            <person name="Reinhardt R."/>
            <person name="Rabus R."/>
        </authorList>
    </citation>
    <scope>NUCLEOTIDE SEQUENCE</scope>
    <source>
        <strain evidence="6">5ac10</strain>
    </source>
</reference>
<comment type="subcellular location">
    <subcellularLocation>
        <location evidence="1">Secreted</location>
    </subcellularLocation>
</comment>
<keyword evidence="4" id="KW-0106">Calcium</keyword>
<gene>
    <name evidence="6" type="ORF">dnl_22140</name>
</gene>
<evidence type="ECO:0000313" key="6">
    <source>
        <dbReference type="EMBL" id="QTA79932.1"/>
    </source>
</evidence>
<feature type="region of interest" description="Disordered" evidence="5">
    <location>
        <begin position="42"/>
        <end position="141"/>
    </location>
</feature>
<keyword evidence="7" id="KW-1185">Reference proteome</keyword>
<evidence type="ECO:0000313" key="7">
    <source>
        <dbReference type="Proteomes" id="UP000663720"/>
    </source>
</evidence>
<dbReference type="EMBL" id="CP061799">
    <property type="protein sequence ID" value="QTA79932.1"/>
    <property type="molecule type" value="Genomic_DNA"/>
</dbReference>
<feature type="compositionally biased region" description="Basic and acidic residues" evidence="5">
    <location>
        <begin position="74"/>
        <end position="84"/>
    </location>
</feature>
<dbReference type="Proteomes" id="UP000663720">
    <property type="component" value="Chromosome"/>
</dbReference>
<accession>A0A975GG53</accession>
<evidence type="ECO:0000256" key="2">
    <source>
        <dbReference type="ARBA" id="ARBA00022525"/>
    </source>
</evidence>
<evidence type="ECO:0000256" key="3">
    <source>
        <dbReference type="ARBA" id="ARBA00022729"/>
    </source>
</evidence>
<keyword evidence="2" id="KW-0964">Secreted</keyword>
<dbReference type="InterPro" id="IPR059100">
    <property type="entry name" value="TSP3_bac"/>
</dbReference>
<evidence type="ECO:0000256" key="5">
    <source>
        <dbReference type="SAM" id="MobiDB-lite"/>
    </source>
</evidence>
<dbReference type="InterPro" id="IPR053180">
    <property type="entry name" value="Ca-binding_acidic-repeat"/>
</dbReference>
<dbReference type="PANTHER" id="PTHR37467:SF1">
    <property type="entry name" value="EXPORTED CALCIUM-BINDING GLYCOPROTEIN"/>
    <property type="match status" value="1"/>
</dbReference>
<dbReference type="AlphaFoldDB" id="A0A975GG53"/>
<sequence length="309" mass="34681">MKKCLILYHTLIFLSLNILIGYNIGYAESNILSYPASISLSENDSDQDGLPDYWEQRFSGTSTGLKPDEDNDNDELKNYDEFKYGTHPFEPDSDGDGLTDGQEVQQYGTNPVMEDSDQGGKPDGYEVFNGSSPLDPGDDDNSSSMIVNIQLKQGWNLISLPVSPVSKSISDVLSSISDAYSSVWSYQNNNWKMYNPARPTFSDLTLLDAGWGYWINMERPAALNIAGTSAPKSIHLNKGWNLAGYNLSADQTPASVFSSIYSKINTVWMYKNSQWDSYNASKPGFSDLEIMEPKYGYWIYTKDECDWNF</sequence>
<dbReference type="RefSeq" id="WP_207691631.1">
    <property type="nucleotide sequence ID" value="NZ_CP061799.1"/>
</dbReference>
<organism evidence="6 7">
    <name type="scientific">Desulfonema limicola</name>
    <dbReference type="NCBI Taxonomy" id="45656"/>
    <lineage>
        <taxon>Bacteria</taxon>
        <taxon>Pseudomonadati</taxon>
        <taxon>Thermodesulfobacteriota</taxon>
        <taxon>Desulfobacteria</taxon>
        <taxon>Desulfobacterales</taxon>
        <taxon>Desulfococcaceae</taxon>
        <taxon>Desulfonema</taxon>
    </lineage>
</organism>
<evidence type="ECO:0000256" key="1">
    <source>
        <dbReference type="ARBA" id="ARBA00004613"/>
    </source>
</evidence>
<dbReference type="Pfam" id="PF18884">
    <property type="entry name" value="TSP3_bac"/>
    <property type="match status" value="1"/>
</dbReference>
<keyword evidence="3" id="KW-0732">Signal</keyword>
<evidence type="ECO:0000256" key="4">
    <source>
        <dbReference type="ARBA" id="ARBA00022837"/>
    </source>
</evidence>
<protein>
    <submittedName>
        <fullName evidence="6">Uncharacterized protein</fullName>
    </submittedName>
</protein>